<dbReference type="AlphaFoldDB" id="A0AAV7XU54"/>
<proteinExistence type="predicted"/>
<dbReference type="EMBL" id="JAPTSV010000006">
    <property type="protein sequence ID" value="KAJ1527242.1"/>
    <property type="molecule type" value="Genomic_DNA"/>
</dbReference>
<feature type="region of interest" description="Disordered" evidence="1">
    <location>
        <begin position="92"/>
        <end position="118"/>
    </location>
</feature>
<comment type="caution">
    <text evidence="2">The sequence shown here is derived from an EMBL/GenBank/DDBJ whole genome shotgun (WGS) entry which is preliminary data.</text>
</comment>
<keyword evidence="3" id="KW-1185">Reference proteome</keyword>
<organism evidence="2 3">
    <name type="scientific">Megalurothrips usitatus</name>
    <name type="common">bean blossom thrips</name>
    <dbReference type="NCBI Taxonomy" id="439358"/>
    <lineage>
        <taxon>Eukaryota</taxon>
        <taxon>Metazoa</taxon>
        <taxon>Ecdysozoa</taxon>
        <taxon>Arthropoda</taxon>
        <taxon>Hexapoda</taxon>
        <taxon>Insecta</taxon>
        <taxon>Pterygota</taxon>
        <taxon>Neoptera</taxon>
        <taxon>Paraneoptera</taxon>
        <taxon>Thysanoptera</taxon>
        <taxon>Terebrantia</taxon>
        <taxon>Thripoidea</taxon>
        <taxon>Thripidae</taxon>
        <taxon>Megalurothrips</taxon>
    </lineage>
</organism>
<accession>A0AAV7XU54</accession>
<gene>
    <name evidence="2" type="ORF">ONE63_008767</name>
</gene>
<evidence type="ECO:0000313" key="2">
    <source>
        <dbReference type="EMBL" id="KAJ1527242.1"/>
    </source>
</evidence>
<protein>
    <submittedName>
        <fullName evidence="2">Uncharacterized protein</fullName>
    </submittedName>
</protein>
<sequence length="118" mass="12537">MLNGNGKRPSPDHWDSSPSHSDSATAAPPLTPSPGPNPHHYTVISNGYSSPMSSGSYDPYSPNGKIGECDKEGLWPVPRQCDACRPRLARARHAPVESGTRLRRPLPLRVGGGGAPMT</sequence>
<name>A0AAV7XU54_9NEOP</name>
<feature type="compositionally biased region" description="Low complexity" evidence="1">
    <location>
        <begin position="45"/>
        <end position="62"/>
    </location>
</feature>
<feature type="region of interest" description="Disordered" evidence="1">
    <location>
        <begin position="1"/>
        <end position="71"/>
    </location>
</feature>
<reference evidence="2" key="1">
    <citation type="submission" date="2022-12" db="EMBL/GenBank/DDBJ databases">
        <title>Chromosome-level genome assembly of the bean flower thrips Megalurothrips usitatus.</title>
        <authorList>
            <person name="Ma L."/>
            <person name="Liu Q."/>
            <person name="Li H."/>
            <person name="Cai W."/>
        </authorList>
    </citation>
    <scope>NUCLEOTIDE SEQUENCE</scope>
    <source>
        <strain evidence="2">Cailab_2022a</strain>
    </source>
</reference>
<evidence type="ECO:0000313" key="3">
    <source>
        <dbReference type="Proteomes" id="UP001075354"/>
    </source>
</evidence>
<feature type="compositionally biased region" description="Low complexity" evidence="1">
    <location>
        <begin position="16"/>
        <end position="28"/>
    </location>
</feature>
<evidence type="ECO:0000256" key="1">
    <source>
        <dbReference type="SAM" id="MobiDB-lite"/>
    </source>
</evidence>
<dbReference type="Proteomes" id="UP001075354">
    <property type="component" value="Chromosome 6"/>
</dbReference>